<dbReference type="PROSITE" id="PS50048">
    <property type="entry name" value="ZN2_CY6_FUNGAL_2"/>
    <property type="match status" value="1"/>
</dbReference>
<dbReference type="PANTHER" id="PTHR46910">
    <property type="entry name" value="TRANSCRIPTION FACTOR PDR1"/>
    <property type="match status" value="1"/>
</dbReference>
<feature type="compositionally biased region" description="Polar residues" evidence="3">
    <location>
        <begin position="127"/>
        <end position="140"/>
    </location>
</feature>
<evidence type="ECO:0000313" key="5">
    <source>
        <dbReference type="EMBL" id="KAK0628754.1"/>
    </source>
</evidence>
<feature type="compositionally biased region" description="Low complexity" evidence="3">
    <location>
        <begin position="701"/>
        <end position="712"/>
    </location>
</feature>
<feature type="region of interest" description="Disordered" evidence="3">
    <location>
        <begin position="795"/>
        <end position="820"/>
    </location>
</feature>
<dbReference type="InterPro" id="IPR036864">
    <property type="entry name" value="Zn2-C6_fun-type_DNA-bd_sf"/>
</dbReference>
<dbReference type="PANTHER" id="PTHR46910:SF5">
    <property type="entry name" value="ZN(II)2CYS6 TRANSCRIPTION FACTOR (EUROFUNG)"/>
    <property type="match status" value="1"/>
</dbReference>
<feature type="region of interest" description="Disordered" evidence="3">
    <location>
        <begin position="1"/>
        <end position="49"/>
    </location>
</feature>
<gene>
    <name evidence="5" type="ORF">B0T17DRAFT_505391</name>
</gene>
<evidence type="ECO:0000259" key="4">
    <source>
        <dbReference type="PROSITE" id="PS50048"/>
    </source>
</evidence>
<dbReference type="InterPro" id="IPR050987">
    <property type="entry name" value="AtrR-like"/>
</dbReference>
<dbReference type="SMART" id="SM00066">
    <property type="entry name" value="GAL4"/>
    <property type="match status" value="1"/>
</dbReference>
<dbReference type="CDD" id="cd00067">
    <property type="entry name" value="GAL4"/>
    <property type="match status" value="1"/>
</dbReference>
<organism evidence="5 6">
    <name type="scientific">Bombardia bombarda</name>
    <dbReference type="NCBI Taxonomy" id="252184"/>
    <lineage>
        <taxon>Eukaryota</taxon>
        <taxon>Fungi</taxon>
        <taxon>Dikarya</taxon>
        <taxon>Ascomycota</taxon>
        <taxon>Pezizomycotina</taxon>
        <taxon>Sordariomycetes</taxon>
        <taxon>Sordariomycetidae</taxon>
        <taxon>Sordariales</taxon>
        <taxon>Lasiosphaeriaceae</taxon>
        <taxon>Bombardia</taxon>
    </lineage>
</organism>
<dbReference type="CDD" id="cd12148">
    <property type="entry name" value="fungal_TF_MHR"/>
    <property type="match status" value="1"/>
</dbReference>
<feature type="domain" description="Zn(2)-C6 fungal-type" evidence="4">
    <location>
        <begin position="53"/>
        <end position="83"/>
    </location>
</feature>
<dbReference type="Pfam" id="PF00172">
    <property type="entry name" value="Zn_clus"/>
    <property type="match status" value="1"/>
</dbReference>
<keyword evidence="1" id="KW-0479">Metal-binding</keyword>
<dbReference type="AlphaFoldDB" id="A0AA39X7I1"/>
<proteinExistence type="predicted"/>
<dbReference type="EMBL" id="JAULSR010000002">
    <property type="protein sequence ID" value="KAK0628754.1"/>
    <property type="molecule type" value="Genomic_DNA"/>
</dbReference>
<keyword evidence="2" id="KW-0539">Nucleus</keyword>
<feature type="region of interest" description="Disordered" evidence="3">
    <location>
        <begin position="694"/>
        <end position="736"/>
    </location>
</feature>
<dbReference type="InterPro" id="IPR007219">
    <property type="entry name" value="XnlR_reg_dom"/>
</dbReference>
<evidence type="ECO:0000256" key="2">
    <source>
        <dbReference type="ARBA" id="ARBA00023242"/>
    </source>
</evidence>
<evidence type="ECO:0000256" key="1">
    <source>
        <dbReference type="ARBA" id="ARBA00022723"/>
    </source>
</evidence>
<evidence type="ECO:0000313" key="6">
    <source>
        <dbReference type="Proteomes" id="UP001174934"/>
    </source>
</evidence>
<name>A0AA39X7I1_9PEZI</name>
<dbReference type="GO" id="GO:0003677">
    <property type="term" value="F:DNA binding"/>
    <property type="evidence" value="ECO:0007669"/>
    <property type="project" value="InterPro"/>
</dbReference>
<dbReference type="GO" id="GO:0006351">
    <property type="term" value="P:DNA-templated transcription"/>
    <property type="evidence" value="ECO:0007669"/>
    <property type="project" value="InterPro"/>
</dbReference>
<accession>A0AA39X7I1</accession>
<dbReference type="Proteomes" id="UP001174934">
    <property type="component" value="Unassembled WGS sequence"/>
</dbReference>
<dbReference type="PROSITE" id="PS00463">
    <property type="entry name" value="ZN2_CY6_FUNGAL_1"/>
    <property type="match status" value="1"/>
</dbReference>
<feature type="compositionally biased region" description="Low complexity" evidence="3">
    <location>
        <begin position="719"/>
        <end position="733"/>
    </location>
</feature>
<sequence length="856" mass="94149">MFVLGQNPRHDAQPSPPPDPDSDSGSATRTDGMRKRQRSSNESSDEPAPLTVACDQCRLRKVRCDRLQPECSNCRKSGAECSSSNTIRRVNHTQQLRHEFSVVLKHLDHVDETLGTLTKLTRQIAAAQSRSSDVNQQSARSSDDDLTLPRFEAFDSTQASAGHESPPPDCQTTNEPLCETIEFDQGSERLYSYPAPPVLIRTLLRQINGPLLASHEHVENPDAEDAFFISRALQDPVTKAIIRQKLDDFPFNTPCPESVASGDMNPVTTPPRLMVNLFVDGFLRNINTRTPIFNDVELRSAIDVHYNAEQPMESRAWALIANNIVLLELGLEILSAHASHSNSHGMNDGILPPFLRNCDRAIGNLDAFMVPTVANVQALLTLTLAAREFYNAATAERVCNAACQVGRALGLHRSKALRQRERNSDSHGSAEQRERLYRVLYTMDKQRVFMTGQPCDLLLADSDHQIGPGCGPGQADRSISHAFNDMMMIWEEIYSSLYTPRAVSAGNKTRARNIQLVTSSMDRFTEKHADLLASSFVNDTSDINPLHMELVYGYRVSQILVLRCQRSNEQSQHKMYDLARSSLGLLLEVGKEPPTTARLALLASMFRNYPMVAFIELVAFHLAFLFKHGEYDSAAQTDVSLLRAICTQLQVLQYDNLTYIFYTRLKLGLSWAIDTLDAVGEALLRPTAQAPQRLARVSLQSTTSSSSSSSSGSHRDSRGSSASPHNHNNHSINGLHNTLMTDMSSASTCAFGALPQTRQSEEDATKGGAAVLAMQNGLAELTNFGLFTPNTDRVDVSSRSLSSSSAGQSGSGLSPFSTTAAPGNPSLMGLTPGPILNNAYWGDFNMDFFQNIFPTP</sequence>
<protein>
    <recommendedName>
        <fullName evidence="4">Zn(2)-C6 fungal-type domain-containing protein</fullName>
    </recommendedName>
</protein>
<dbReference type="Pfam" id="PF04082">
    <property type="entry name" value="Fungal_trans"/>
    <property type="match status" value="1"/>
</dbReference>
<dbReference type="GO" id="GO:0000981">
    <property type="term" value="F:DNA-binding transcription factor activity, RNA polymerase II-specific"/>
    <property type="evidence" value="ECO:0007669"/>
    <property type="project" value="InterPro"/>
</dbReference>
<feature type="region of interest" description="Disordered" evidence="3">
    <location>
        <begin position="127"/>
        <end position="149"/>
    </location>
</feature>
<dbReference type="SUPFAM" id="SSF57701">
    <property type="entry name" value="Zn2/Cys6 DNA-binding domain"/>
    <property type="match status" value="1"/>
</dbReference>
<dbReference type="Gene3D" id="4.10.240.10">
    <property type="entry name" value="Zn(2)-C6 fungal-type DNA-binding domain"/>
    <property type="match status" value="1"/>
</dbReference>
<comment type="caution">
    <text evidence="5">The sequence shown here is derived from an EMBL/GenBank/DDBJ whole genome shotgun (WGS) entry which is preliminary data.</text>
</comment>
<feature type="compositionally biased region" description="Low complexity" evidence="3">
    <location>
        <begin position="797"/>
        <end position="814"/>
    </location>
</feature>
<dbReference type="InterPro" id="IPR001138">
    <property type="entry name" value="Zn2Cys6_DnaBD"/>
</dbReference>
<keyword evidence="6" id="KW-1185">Reference proteome</keyword>
<dbReference type="GO" id="GO:0008270">
    <property type="term" value="F:zinc ion binding"/>
    <property type="evidence" value="ECO:0007669"/>
    <property type="project" value="InterPro"/>
</dbReference>
<reference evidence="5" key="1">
    <citation type="submission" date="2023-06" db="EMBL/GenBank/DDBJ databases">
        <title>Genome-scale phylogeny and comparative genomics of the fungal order Sordariales.</title>
        <authorList>
            <consortium name="Lawrence Berkeley National Laboratory"/>
            <person name="Hensen N."/>
            <person name="Bonometti L."/>
            <person name="Westerberg I."/>
            <person name="Brannstrom I.O."/>
            <person name="Guillou S."/>
            <person name="Cros-Aarteil S."/>
            <person name="Calhoun S."/>
            <person name="Haridas S."/>
            <person name="Kuo A."/>
            <person name="Mondo S."/>
            <person name="Pangilinan J."/>
            <person name="Riley R."/>
            <person name="LaButti K."/>
            <person name="Andreopoulos B."/>
            <person name="Lipzen A."/>
            <person name="Chen C."/>
            <person name="Yanf M."/>
            <person name="Daum C."/>
            <person name="Ng V."/>
            <person name="Clum A."/>
            <person name="Steindorff A."/>
            <person name="Ohm R."/>
            <person name="Martin F."/>
            <person name="Silar P."/>
            <person name="Natvig D."/>
            <person name="Lalanne C."/>
            <person name="Gautier V."/>
            <person name="Ament-velasquez S.L."/>
            <person name="Kruys A."/>
            <person name="Hutchinson M.I."/>
            <person name="Powell A.J."/>
            <person name="Barry K."/>
            <person name="Miller A.N."/>
            <person name="Grigoriev I.V."/>
            <person name="Debuchy R."/>
            <person name="Gladieux P."/>
            <person name="Thoren M.H."/>
            <person name="Johannesson H."/>
        </authorList>
    </citation>
    <scope>NUCLEOTIDE SEQUENCE</scope>
    <source>
        <strain evidence="5">SMH3391-2</strain>
    </source>
</reference>
<evidence type="ECO:0000256" key="3">
    <source>
        <dbReference type="SAM" id="MobiDB-lite"/>
    </source>
</evidence>